<proteinExistence type="predicted"/>
<dbReference type="InterPro" id="IPR050109">
    <property type="entry name" value="HTH-type_TetR-like_transc_reg"/>
</dbReference>
<dbReference type="PRINTS" id="PR00455">
    <property type="entry name" value="HTHTETR"/>
</dbReference>
<evidence type="ECO:0000256" key="1">
    <source>
        <dbReference type="ARBA" id="ARBA00023125"/>
    </source>
</evidence>
<evidence type="ECO:0000259" key="3">
    <source>
        <dbReference type="PROSITE" id="PS50977"/>
    </source>
</evidence>
<dbReference type="GO" id="GO:0000976">
    <property type="term" value="F:transcription cis-regulatory region binding"/>
    <property type="evidence" value="ECO:0007669"/>
    <property type="project" value="TreeGrafter"/>
</dbReference>
<feature type="DNA-binding region" description="H-T-H motif" evidence="2">
    <location>
        <begin position="36"/>
        <end position="55"/>
    </location>
</feature>
<dbReference type="SUPFAM" id="SSF48498">
    <property type="entry name" value="Tetracyclin repressor-like, C-terminal domain"/>
    <property type="match status" value="1"/>
</dbReference>
<reference evidence="4 5" key="1">
    <citation type="submission" date="2014-11" db="EMBL/GenBank/DDBJ databases">
        <title>Genomics and ecophysiology of heterotrophic nitrogen fixing bacteria isolated from estuarine surface water.</title>
        <authorList>
            <person name="Bentzon-Tilia M."/>
            <person name="Severin I."/>
            <person name="Hansen L.H."/>
            <person name="Riemann L."/>
        </authorList>
    </citation>
    <scope>NUCLEOTIDE SEQUENCE [LARGE SCALE GENOMIC DNA]</scope>
    <source>
        <strain evidence="4 5">BAL398</strain>
    </source>
</reference>
<dbReference type="AlphaFoldDB" id="A0A0D7EP03"/>
<evidence type="ECO:0000313" key="5">
    <source>
        <dbReference type="Proteomes" id="UP000032515"/>
    </source>
</evidence>
<dbReference type="InterPro" id="IPR009057">
    <property type="entry name" value="Homeodomain-like_sf"/>
</dbReference>
<dbReference type="Pfam" id="PF00440">
    <property type="entry name" value="TetR_N"/>
    <property type="match status" value="1"/>
</dbReference>
<dbReference type="PROSITE" id="PS50977">
    <property type="entry name" value="HTH_TETR_2"/>
    <property type="match status" value="1"/>
</dbReference>
<dbReference type="InterPro" id="IPR036271">
    <property type="entry name" value="Tet_transcr_reg_TetR-rel_C_sf"/>
</dbReference>
<dbReference type="PANTHER" id="PTHR30055">
    <property type="entry name" value="HTH-TYPE TRANSCRIPTIONAL REGULATOR RUTR"/>
    <property type="match status" value="1"/>
</dbReference>
<dbReference type="InterPro" id="IPR039536">
    <property type="entry name" value="TetR_C_Proteobacteria"/>
</dbReference>
<feature type="domain" description="HTH tetR-type" evidence="3">
    <location>
        <begin position="13"/>
        <end position="73"/>
    </location>
</feature>
<accession>A0A0D7EP03</accession>
<name>A0A0D7EP03_RHOPL</name>
<keyword evidence="1 2" id="KW-0238">DNA-binding</keyword>
<dbReference type="InterPro" id="IPR001647">
    <property type="entry name" value="HTH_TetR"/>
</dbReference>
<dbReference type="EMBL" id="JXXE01000249">
    <property type="protein sequence ID" value="KIZ42564.1"/>
    <property type="molecule type" value="Genomic_DNA"/>
</dbReference>
<comment type="caution">
    <text evidence="4">The sequence shown here is derived from an EMBL/GenBank/DDBJ whole genome shotgun (WGS) entry which is preliminary data.</text>
</comment>
<dbReference type="OrthoDB" id="7185252at2"/>
<sequence length="208" mass="23674">MALRCGIRSQRKAERPAEILEAAFEEFAKNGYVATRIEDVAARVGVTKGTIYFYFGTKERVFTEMVRFKSQALFPDLEKHAATLTGSYAERLNAMMIFMYQRISQDRSSREVLRFLICDGFRFPDLVDKHYDEFIHPMLQRVRDLIDGGIAAGEFRASPATLSAEILISPSLLLSVWSLMFGTRRAIDIECFTKASMDMLMNGIARTD</sequence>
<evidence type="ECO:0000256" key="2">
    <source>
        <dbReference type="PROSITE-ProRule" id="PRU00335"/>
    </source>
</evidence>
<dbReference type="SUPFAM" id="SSF46689">
    <property type="entry name" value="Homeodomain-like"/>
    <property type="match status" value="1"/>
</dbReference>
<evidence type="ECO:0000313" key="4">
    <source>
        <dbReference type="EMBL" id="KIZ42564.1"/>
    </source>
</evidence>
<dbReference type="Pfam" id="PF14246">
    <property type="entry name" value="TetR_C_7"/>
    <property type="match status" value="1"/>
</dbReference>
<dbReference type="Gene3D" id="1.10.357.10">
    <property type="entry name" value="Tetracycline Repressor, domain 2"/>
    <property type="match status" value="1"/>
</dbReference>
<organism evidence="4 5">
    <name type="scientific">Rhodopseudomonas palustris</name>
    <dbReference type="NCBI Taxonomy" id="1076"/>
    <lineage>
        <taxon>Bacteria</taxon>
        <taxon>Pseudomonadati</taxon>
        <taxon>Pseudomonadota</taxon>
        <taxon>Alphaproteobacteria</taxon>
        <taxon>Hyphomicrobiales</taxon>
        <taxon>Nitrobacteraceae</taxon>
        <taxon>Rhodopseudomonas</taxon>
    </lineage>
</organism>
<protein>
    <submittedName>
        <fullName evidence="4">TetR family transcriptional regulator</fullName>
    </submittedName>
</protein>
<dbReference type="PATRIC" id="fig|1076.23.peg.2614"/>
<dbReference type="GO" id="GO:0003700">
    <property type="term" value="F:DNA-binding transcription factor activity"/>
    <property type="evidence" value="ECO:0007669"/>
    <property type="project" value="TreeGrafter"/>
</dbReference>
<dbReference type="RefSeq" id="WP_044411012.1">
    <property type="nucleotide sequence ID" value="NZ_JXXE01000249.1"/>
</dbReference>
<dbReference type="Proteomes" id="UP000032515">
    <property type="component" value="Unassembled WGS sequence"/>
</dbReference>
<dbReference type="PANTHER" id="PTHR30055:SF223">
    <property type="entry name" value="HTH-TYPE TRANSCRIPTIONAL REGULATOR UIDR"/>
    <property type="match status" value="1"/>
</dbReference>
<gene>
    <name evidence="4" type="ORF">OO17_12650</name>
</gene>